<feature type="region of interest" description="Disordered" evidence="5">
    <location>
        <begin position="489"/>
        <end position="511"/>
    </location>
</feature>
<comment type="similarity">
    <text evidence="1">Belongs to the PPR family. P subfamily.</text>
</comment>
<evidence type="ECO:0000313" key="7">
    <source>
        <dbReference type="EMBL" id="KAJ1703314.1"/>
    </source>
</evidence>
<comment type="caution">
    <text evidence="7">The sequence shown here is derived from an EMBL/GenBank/DDBJ whole genome shotgun (WGS) entry which is preliminary data.</text>
</comment>
<keyword evidence="3" id="KW-0809">Transit peptide</keyword>
<evidence type="ECO:0000259" key="6">
    <source>
        <dbReference type="Pfam" id="PF17177"/>
    </source>
</evidence>
<proteinExistence type="inferred from homology"/>
<name>A0A9Q0D024_9POAL</name>
<feature type="repeat" description="PPR" evidence="4">
    <location>
        <begin position="269"/>
        <end position="303"/>
    </location>
</feature>
<evidence type="ECO:0000256" key="2">
    <source>
        <dbReference type="ARBA" id="ARBA00022737"/>
    </source>
</evidence>
<evidence type="ECO:0000256" key="1">
    <source>
        <dbReference type="ARBA" id="ARBA00007626"/>
    </source>
</evidence>
<evidence type="ECO:0000313" key="8">
    <source>
        <dbReference type="Proteomes" id="UP001151287"/>
    </source>
</evidence>
<feature type="repeat" description="PPR" evidence="4">
    <location>
        <begin position="409"/>
        <end position="444"/>
    </location>
</feature>
<sequence length="511" mass="58232">MAVKTILPQQKLRYGFLCFSRLLSSDQDLTNTICRILSDNRAPHHDLSSHLRPFSSHLSSSPSLISSILLRSRRLPHASLSFFLFLSSLPPPSPLSPDHFCVLFSSLSTSPSLLPHFHSLLFSYRSLVSHSLFHRMFSSYARHKLPSEAVSVFNLMADLGFTPSVLDLHALLYSLCKYEFVSEAEQFFAEIKSQFSISNQTYTILISGWARVHDSKRALKLFGEMLQQGFEPDLPCYNAVLAALCRAGELESAHEQLNKMQQVHKLEPDAATYSAFLRAATDKKDLNSTIRVLDRMKRSGLTPNVFTYNIVIKLLCELERIDEAYELLDEMLLRGVKPGIWTYNPILAAHCKLKESNKALRLVERMDSESCSPDKHTYNMLLKMLLDVGRINKANELWEGMEKRQFYPPASCYAVMVHGLCRKRGRVEEACGYFERMVEEGIPPYADTCKLLRQRLIRVGLRNRLDLVADRMRRSSSCKIRELSSIMDGSNRTVDEETGEEGETPRQSLYS</sequence>
<organism evidence="7 8">
    <name type="scientific">Rhynchospora breviuscula</name>
    <dbReference type="NCBI Taxonomy" id="2022672"/>
    <lineage>
        <taxon>Eukaryota</taxon>
        <taxon>Viridiplantae</taxon>
        <taxon>Streptophyta</taxon>
        <taxon>Embryophyta</taxon>
        <taxon>Tracheophyta</taxon>
        <taxon>Spermatophyta</taxon>
        <taxon>Magnoliopsida</taxon>
        <taxon>Liliopsida</taxon>
        <taxon>Poales</taxon>
        <taxon>Cyperaceae</taxon>
        <taxon>Cyperoideae</taxon>
        <taxon>Rhynchosporeae</taxon>
        <taxon>Rhynchospora</taxon>
    </lineage>
</organism>
<dbReference type="PANTHER" id="PTHR47941">
    <property type="entry name" value="PENTATRICOPEPTIDE REPEAT-CONTAINING PROTEIN 3, MITOCHONDRIAL"/>
    <property type="match status" value="1"/>
</dbReference>
<dbReference type="AlphaFoldDB" id="A0A9Q0D024"/>
<evidence type="ECO:0000256" key="3">
    <source>
        <dbReference type="ARBA" id="ARBA00022946"/>
    </source>
</evidence>
<accession>A0A9Q0D024</accession>
<feature type="repeat" description="PPR" evidence="4">
    <location>
        <begin position="233"/>
        <end position="263"/>
    </location>
</feature>
<evidence type="ECO:0000256" key="4">
    <source>
        <dbReference type="PROSITE-ProRule" id="PRU00708"/>
    </source>
</evidence>
<dbReference type="InterPro" id="IPR011990">
    <property type="entry name" value="TPR-like_helical_dom_sf"/>
</dbReference>
<protein>
    <recommendedName>
        <fullName evidence="6">PROP1-like PPR domain-containing protein</fullName>
    </recommendedName>
</protein>
<feature type="repeat" description="PPR" evidence="4">
    <location>
        <begin position="339"/>
        <end position="373"/>
    </location>
</feature>
<gene>
    <name evidence="7" type="ORF">LUZ63_003093</name>
</gene>
<feature type="domain" description="PROP1-like PPR" evidence="6">
    <location>
        <begin position="284"/>
        <end position="397"/>
    </location>
</feature>
<dbReference type="Pfam" id="PF01535">
    <property type="entry name" value="PPR"/>
    <property type="match status" value="2"/>
</dbReference>
<dbReference type="EMBL" id="JAMQYH010000001">
    <property type="protein sequence ID" value="KAJ1703314.1"/>
    <property type="molecule type" value="Genomic_DNA"/>
</dbReference>
<dbReference type="SUPFAM" id="SSF48452">
    <property type="entry name" value="TPR-like"/>
    <property type="match status" value="1"/>
</dbReference>
<feature type="domain" description="PROP1-like PPR" evidence="6">
    <location>
        <begin position="181"/>
        <end position="283"/>
    </location>
</feature>
<dbReference type="Proteomes" id="UP001151287">
    <property type="component" value="Unassembled WGS sequence"/>
</dbReference>
<dbReference type="OrthoDB" id="185373at2759"/>
<dbReference type="Pfam" id="PF17177">
    <property type="entry name" value="PPR_long"/>
    <property type="match status" value="2"/>
</dbReference>
<dbReference type="Gene3D" id="1.25.40.10">
    <property type="entry name" value="Tetratricopeptide repeat domain"/>
    <property type="match status" value="4"/>
</dbReference>
<dbReference type="PROSITE" id="PS51375">
    <property type="entry name" value="PPR"/>
    <property type="match status" value="8"/>
</dbReference>
<dbReference type="InterPro" id="IPR033443">
    <property type="entry name" value="PROP1-like_PPR_dom"/>
</dbReference>
<feature type="repeat" description="PPR" evidence="4">
    <location>
        <begin position="374"/>
        <end position="408"/>
    </location>
</feature>
<reference evidence="7" key="1">
    <citation type="journal article" date="2022" name="Cell">
        <title>Repeat-based holocentromeres influence genome architecture and karyotype evolution.</title>
        <authorList>
            <person name="Hofstatter P.G."/>
            <person name="Thangavel G."/>
            <person name="Lux T."/>
            <person name="Neumann P."/>
            <person name="Vondrak T."/>
            <person name="Novak P."/>
            <person name="Zhang M."/>
            <person name="Costa L."/>
            <person name="Castellani M."/>
            <person name="Scott A."/>
            <person name="Toegelov H."/>
            <person name="Fuchs J."/>
            <person name="Mata-Sucre Y."/>
            <person name="Dias Y."/>
            <person name="Vanzela A.L.L."/>
            <person name="Huettel B."/>
            <person name="Almeida C.C.S."/>
            <person name="Simkova H."/>
            <person name="Souza G."/>
            <person name="Pedrosa-Harand A."/>
            <person name="Macas J."/>
            <person name="Mayer K.F.X."/>
            <person name="Houben A."/>
            <person name="Marques A."/>
        </authorList>
    </citation>
    <scope>NUCLEOTIDE SEQUENCE</scope>
    <source>
        <strain evidence="7">RhyBre1mFocal</strain>
    </source>
</reference>
<dbReference type="InterPro" id="IPR002885">
    <property type="entry name" value="PPR_rpt"/>
</dbReference>
<evidence type="ECO:0000256" key="5">
    <source>
        <dbReference type="SAM" id="MobiDB-lite"/>
    </source>
</evidence>
<feature type="repeat" description="PPR" evidence="4">
    <location>
        <begin position="129"/>
        <end position="163"/>
    </location>
</feature>
<feature type="repeat" description="PPR" evidence="4">
    <location>
        <begin position="198"/>
        <end position="232"/>
    </location>
</feature>
<keyword evidence="8" id="KW-1185">Reference proteome</keyword>
<keyword evidence="2" id="KW-0677">Repeat</keyword>
<feature type="repeat" description="PPR" evidence="4">
    <location>
        <begin position="304"/>
        <end position="338"/>
    </location>
</feature>
<dbReference type="NCBIfam" id="TIGR00756">
    <property type="entry name" value="PPR"/>
    <property type="match status" value="8"/>
</dbReference>